<reference evidence="1" key="1">
    <citation type="journal article" date="2021" name="Proc. Natl. Acad. Sci. U.S.A.">
        <title>A Catalog of Tens of Thousands of Viruses from Human Metagenomes Reveals Hidden Associations with Chronic Diseases.</title>
        <authorList>
            <person name="Tisza M.J."/>
            <person name="Buck C.B."/>
        </authorList>
    </citation>
    <scope>NUCLEOTIDE SEQUENCE</scope>
    <source>
        <strain evidence="1">CtL0q1</strain>
    </source>
</reference>
<name>A0A8S5PJ56_9CAUD</name>
<evidence type="ECO:0000313" key="1">
    <source>
        <dbReference type="EMBL" id="DAE06946.1"/>
    </source>
</evidence>
<proteinExistence type="predicted"/>
<sequence length="190" mass="22660">MPSLSTARRVATAKTNNSRTLGQLYKEDSDRIMELVWDGDIQSKIGYIYDYKHDDQPNLRDHMTYEHTTKTIIDVKLIVKSNYSLDQDQPEFYCQFKPSQKLEFDQGDDLYYFETDYREKYGVEFPIGLFLDLPDDRGIYRKWLICGKEIANQFPKYLILPIDYQFMWIEKNGSHIYKRKMWGTGRSQKS</sequence>
<organism evidence="1">
    <name type="scientific">Siphoviridae sp. ctL0q1</name>
    <dbReference type="NCBI Taxonomy" id="2825449"/>
    <lineage>
        <taxon>Viruses</taxon>
        <taxon>Duplodnaviria</taxon>
        <taxon>Heunggongvirae</taxon>
        <taxon>Uroviricota</taxon>
        <taxon>Caudoviricetes</taxon>
    </lineage>
</organism>
<dbReference type="EMBL" id="BK015443">
    <property type="protein sequence ID" value="DAE06946.1"/>
    <property type="molecule type" value="Genomic_DNA"/>
</dbReference>
<accession>A0A8S5PJ56</accession>
<protein>
    <submittedName>
        <fullName evidence="1">Uncharacterized protein</fullName>
    </submittedName>
</protein>